<keyword evidence="1" id="KW-0812">Transmembrane</keyword>
<sequence>MNADTPILQLCMMFTVLLLSLVVLFAVGRWVWKKKPTRGTAVSGSGELLPLVSTPRSPQPASKDGIAMITTSGNGPATAMEWVRAIGTTIAFSVSLVVMWFW</sequence>
<dbReference type="GeneID" id="20816456"/>
<evidence type="ECO:0000313" key="3">
    <source>
        <dbReference type="EMBL" id="KAF0746934.1"/>
    </source>
</evidence>
<keyword evidence="1" id="KW-1133">Transmembrane helix</keyword>
<evidence type="ECO:0000313" key="4">
    <source>
        <dbReference type="Proteomes" id="UP000469452"/>
    </source>
</evidence>
<dbReference type="EMBL" id="VJMI01013759">
    <property type="protein sequence ID" value="KAF0746934.1"/>
    <property type="molecule type" value="Genomic_DNA"/>
</dbReference>
<dbReference type="EMBL" id="KI913171">
    <property type="protein sequence ID" value="ETV69845.1"/>
    <property type="molecule type" value="Genomic_DNA"/>
</dbReference>
<protein>
    <submittedName>
        <fullName evidence="2">Uncharacterized protein</fullName>
    </submittedName>
</protein>
<dbReference type="Proteomes" id="UP000469452">
    <property type="component" value="Unassembled WGS sequence"/>
</dbReference>
<dbReference type="VEuPathDB" id="FungiDB:H257_14460"/>
<accession>W4FQS1</accession>
<reference evidence="3 4" key="2">
    <citation type="submission" date="2019-06" db="EMBL/GenBank/DDBJ databases">
        <title>Genomics analysis of Aphanomyces spp. identifies a new class of oomycete effector associated with host adaptation.</title>
        <authorList>
            <person name="Gaulin E."/>
        </authorList>
    </citation>
    <scope>NUCLEOTIDE SEQUENCE [LARGE SCALE GENOMIC DNA]</scope>
    <source>
        <strain evidence="3 4">E</strain>
    </source>
</reference>
<name>W4FQS1_APHAT</name>
<feature type="transmembrane region" description="Helical" evidence="1">
    <location>
        <begin position="6"/>
        <end position="28"/>
    </location>
</feature>
<dbReference type="AlphaFoldDB" id="W4FQS1"/>
<organism evidence="2">
    <name type="scientific">Aphanomyces astaci</name>
    <name type="common">Crayfish plague agent</name>
    <dbReference type="NCBI Taxonomy" id="112090"/>
    <lineage>
        <taxon>Eukaryota</taxon>
        <taxon>Sar</taxon>
        <taxon>Stramenopiles</taxon>
        <taxon>Oomycota</taxon>
        <taxon>Saprolegniomycetes</taxon>
        <taxon>Saprolegniales</taxon>
        <taxon>Verrucalvaceae</taxon>
        <taxon>Aphanomyces</taxon>
    </lineage>
</organism>
<dbReference type="RefSeq" id="XP_009840583.1">
    <property type="nucleotide sequence ID" value="XM_009842281.1"/>
</dbReference>
<keyword evidence="1" id="KW-0472">Membrane</keyword>
<evidence type="ECO:0000313" key="2">
    <source>
        <dbReference type="EMBL" id="ETV69845.1"/>
    </source>
</evidence>
<feature type="transmembrane region" description="Helical" evidence="1">
    <location>
        <begin position="82"/>
        <end position="101"/>
    </location>
</feature>
<proteinExistence type="predicted"/>
<reference evidence="2" key="1">
    <citation type="submission" date="2013-12" db="EMBL/GenBank/DDBJ databases">
        <title>The Genome Sequence of Aphanomyces astaci APO3.</title>
        <authorList>
            <consortium name="The Broad Institute Genomics Platform"/>
            <person name="Russ C."/>
            <person name="Tyler B."/>
            <person name="van West P."/>
            <person name="Dieguez-Uribeondo J."/>
            <person name="Young S.K."/>
            <person name="Zeng Q."/>
            <person name="Gargeya S."/>
            <person name="Fitzgerald M."/>
            <person name="Abouelleil A."/>
            <person name="Alvarado L."/>
            <person name="Chapman S.B."/>
            <person name="Gainer-Dewar J."/>
            <person name="Goldberg J."/>
            <person name="Griggs A."/>
            <person name="Gujja S."/>
            <person name="Hansen M."/>
            <person name="Howarth C."/>
            <person name="Imamovic A."/>
            <person name="Ireland A."/>
            <person name="Larimer J."/>
            <person name="McCowan C."/>
            <person name="Murphy C."/>
            <person name="Pearson M."/>
            <person name="Poon T.W."/>
            <person name="Priest M."/>
            <person name="Roberts A."/>
            <person name="Saif S."/>
            <person name="Shea T."/>
            <person name="Sykes S."/>
            <person name="Wortman J."/>
            <person name="Nusbaum C."/>
            <person name="Birren B."/>
        </authorList>
    </citation>
    <scope>NUCLEOTIDE SEQUENCE [LARGE SCALE GENOMIC DNA]</scope>
    <source>
        <strain evidence="2">APO3</strain>
    </source>
</reference>
<gene>
    <name evidence="3" type="ORF">AaE_007936</name>
    <name evidence="2" type="ORF">H257_14460</name>
</gene>
<evidence type="ECO:0000256" key="1">
    <source>
        <dbReference type="SAM" id="Phobius"/>
    </source>
</evidence>